<keyword evidence="3" id="KW-1185">Reference proteome</keyword>
<keyword evidence="2" id="KW-0472">Membrane</keyword>
<gene>
    <name evidence="4" type="primary">LOC110805772</name>
</gene>
<evidence type="ECO:0000313" key="3">
    <source>
        <dbReference type="Proteomes" id="UP000813463"/>
    </source>
</evidence>
<dbReference type="GeneID" id="110805772"/>
<dbReference type="AlphaFoldDB" id="A0A9R0KCR6"/>
<dbReference type="Proteomes" id="UP000813463">
    <property type="component" value="Chromosome 6"/>
</dbReference>
<reference evidence="3" key="1">
    <citation type="journal article" date="2021" name="Nat. Commun.">
        <title>Genomic analyses provide insights into spinach domestication and the genetic basis of agronomic traits.</title>
        <authorList>
            <person name="Cai X."/>
            <person name="Sun X."/>
            <person name="Xu C."/>
            <person name="Sun H."/>
            <person name="Wang X."/>
            <person name="Ge C."/>
            <person name="Zhang Z."/>
            <person name="Wang Q."/>
            <person name="Fei Z."/>
            <person name="Jiao C."/>
            <person name="Wang Q."/>
        </authorList>
    </citation>
    <scope>NUCLEOTIDE SEQUENCE [LARGE SCALE GENOMIC DNA]</scope>
    <source>
        <strain evidence="3">cv. Varoflay</strain>
    </source>
</reference>
<accession>A0A9R0KCR6</accession>
<evidence type="ECO:0000256" key="1">
    <source>
        <dbReference type="SAM" id="MobiDB-lite"/>
    </source>
</evidence>
<keyword evidence="2" id="KW-1133">Transmembrane helix</keyword>
<feature type="compositionally biased region" description="Low complexity" evidence="1">
    <location>
        <begin position="93"/>
        <end position="109"/>
    </location>
</feature>
<organism evidence="3 4">
    <name type="scientific">Spinacia oleracea</name>
    <name type="common">Spinach</name>
    <dbReference type="NCBI Taxonomy" id="3562"/>
    <lineage>
        <taxon>Eukaryota</taxon>
        <taxon>Viridiplantae</taxon>
        <taxon>Streptophyta</taxon>
        <taxon>Embryophyta</taxon>
        <taxon>Tracheophyta</taxon>
        <taxon>Spermatophyta</taxon>
        <taxon>Magnoliopsida</taxon>
        <taxon>eudicotyledons</taxon>
        <taxon>Gunneridae</taxon>
        <taxon>Pentapetalae</taxon>
        <taxon>Caryophyllales</taxon>
        <taxon>Chenopodiaceae</taxon>
        <taxon>Chenopodioideae</taxon>
        <taxon>Anserineae</taxon>
        <taxon>Spinacia</taxon>
    </lineage>
</organism>
<dbReference type="OrthoDB" id="10600601at2759"/>
<reference evidence="4" key="2">
    <citation type="submission" date="2025-08" db="UniProtKB">
        <authorList>
            <consortium name="RefSeq"/>
        </authorList>
    </citation>
    <scope>IDENTIFICATION</scope>
    <source>
        <tissue evidence="4">Leaf</tissue>
    </source>
</reference>
<keyword evidence="2" id="KW-0812">Transmembrane</keyword>
<dbReference type="KEGG" id="soe:110805772"/>
<dbReference type="PANTHER" id="PTHR35725:SF4">
    <property type="entry name" value="CLASSICAL ARABINOGALACTAN PROTEIN 26"/>
    <property type="match status" value="1"/>
</dbReference>
<evidence type="ECO:0000256" key="2">
    <source>
        <dbReference type="SAM" id="Phobius"/>
    </source>
</evidence>
<name>A0A9R0KCR6_SPIOL</name>
<feature type="compositionally biased region" description="Low complexity" evidence="1">
    <location>
        <begin position="65"/>
        <end position="83"/>
    </location>
</feature>
<feature type="region of interest" description="Disordered" evidence="1">
    <location>
        <begin position="59"/>
        <end position="109"/>
    </location>
</feature>
<feature type="transmembrane region" description="Helical" evidence="2">
    <location>
        <begin position="9"/>
        <end position="26"/>
    </location>
</feature>
<feature type="transmembrane region" description="Helical" evidence="2">
    <location>
        <begin position="121"/>
        <end position="141"/>
    </location>
</feature>
<proteinExistence type="predicted"/>
<dbReference type="InterPro" id="IPR039346">
    <property type="entry name" value="AGP25/26"/>
</dbReference>
<dbReference type="PANTHER" id="PTHR35725">
    <property type="entry name" value="CLASSICAL ARABINOGALACTAN PROTEIN 26"/>
    <property type="match status" value="1"/>
</dbReference>
<dbReference type="RefSeq" id="XP_021867086.1">
    <property type="nucleotide sequence ID" value="XM_022011394.2"/>
</dbReference>
<protein>
    <submittedName>
        <fullName evidence="4">Classical arabinogalactan protein 26</fullName>
    </submittedName>
</protein>
<sequence>MASLNHPKLLLNLIIILYITCCNSYTGSASHKTTTFKLSTIAAEPSILPYDSPALSPDITPLFPTTPTSVSNPPSSESTLPIIPSSPSPPNPDSLSTPYPDSSLPSSISPTGSMIPESSAFAMKLSVILNSAMVVLLLIAFW</sequence>
<evidence type="ECO:0000313" key="4">
    <source>
        <dbReference type="RefSeq" id="XP_021867086.1"/>
    </source>
</evidence>